<comment type="similarity">
    <text evidence="1">Belongs to the phosphatidylethanolamine-binding protein family.</text>
</comment>
<evidence type="ECO:0000256" key="2">
    <source>
        <dbReference type="SAM" id="SignalP"/>
    </source>
</evidence>
<evidence type="ECO:0000256" key="1">
    <source>
        <dbReference type="ARBA" id="ARBA00007091"/>
    </source>
</evidence>
<dbReference type="Gene3D" id="3.90.280.10">
    <property type="entry name" value="PEBP-like"/>
    <property type="match status" value="1"/>
</dbReference>
<protein>
    <submittedName>
        <fullName evidence="3">Phosphatidylethanolamine-binding, conserved site,Phosphatidylethanolamine-binding protein</fullName>
    </submittedName>
</protein>
<dbReference type="PROSITE" id="PS01220">
    <property type="entry name" value="PBP"/>
    <property type="match status" value="1"/>
</dbReference>
<evidence type="ECO:0000313" key="3">
    <source>
        <dbReference type="EMBL" id="VVC35367.1"/>
    </source>
</evidence>
<dbReference type="InterPro" id="IPR036610">
    <property type="entry name" value="PEBP-like_sf"/>
</dbReference>
<accession>A0A5E4MV21</accession>
<dbReference type="InterPro" id="IPR008914">
    <property type="entry name" value="PEBP"/>
</dbReference>
<feature type="chain" id="PRO_5023084448" evidence="2">
    <location>
        <begin position="20"/>
        <end position="217"/>
    </location>
</feature>
<dbReference type="PANTHER" id="PTHR11362:SF152">
    <property type="entry name" value="ODORANT-BINDING PROTEIN A5-LIKE PROTEIN"/>
    <property type="match status" value="1"/>
</dbReference>
<reference evidence="3 4" key="1">
    <citation type="submission" date="2019-08" db="EMBL/GenBank/DDBJ databases">
        <authorList>
            <person name="Alioto T."/>
            <person name="Alioto T."/>
            <person name="Gomez Garrido J."/>
        </authorList>
    </citation>
    <scope>NUCLEOTIDE SEQUENCE [LARGE SCALE GENOMIC DNA]</scope>
</reference>
<dbReference type="InterPro" id="IPR001858">
    <property type="entry name" value="Phosphatidylethanolamine-bd_CS"/>
</dbReference>
<dbReference type="EMBL" id="CABPRJ010001426">
    <property type="protein sequence ID" value="VVC35367.1"/>
    <property type="molecule type" value="Genomic_DNA"/>
</dbReference>
<sequence>MWKLTTLCLMCVCVALSDAYWFCSTSNHVVRAMENEGIEKVVANALPSIKLSVKYPESGFEVDLGNELKPKDLNNIPEVHWDEANEKKNYTLIFTDPDVPSRTNPINKEFLHWLVVNIPGNRVKDGKVIADYVGPAPPKGTGLHRYVFLVFEQEDGMYNFPKFNFIDNRTAVGRPLFSTNLFLMDNNLIIIPLAGNFFKAQYDDSVPVTHKQIGLQP</sequence>
<evidence type="ECO:0000313" key="4">
    <source>
        <dbReference type="Proteomes" id="UP000325440"/>
    </source>
</evidence>
<dbReference type="AlphaFoldDB" id="A0A5E4MV21"/>
<proteinExistence type="inferred from homology"/>
<dbReference type="SUPFAM" id="SSF49777">
    <property type="entry name" value="PEBP-like"/>
    <property type="match status" value="1"/>
</dbReference>
<keyword evidence="4" id="KW-1185">Reference proteome</keyword>
<dbReference type="InterPro" id="IPR035810">
    <property type="entry name" value="PEBP_euk"/>
</dbReference>
<dbReference type="PANTHER" id="PTHR11362">
    <property type="entry name" value="PHOSPHATIDYLETHANOLAMINE-BINDING PROTEIN"/>
    <property type="match status" value="1"/>
</dbReference>
<feature type="signal peptide" evidence="2">
    <location>
        <begin position="1"/>
        <end position="19"/>
    </location>
</feature>
<gene>
    <name evidence="3" type="ORF">CINCED_3A018066</name>
</gene>
<dbReference type="Proteomes" id="UP000325440">
    <property type="component" value="Unassembled WGS sequence"/>
</dbReference>
<organism evidence="3 4">
    <name type="scientific">Cinara cedri</name>
    <dbReference type="NCBI Taxonomy" id="506608"/>
    <lineage>
        <taxon>Eukaryota</taxon>
        <taxon>Metazoa</taxon>
        <taxon>Ecdysozoa</taxon>
        <taxon>Arthropoda</taxon>
        <taxon>Hexapoda</taxon>
        <taxon>Insecta</taxon>
        <taxon>Pterygota</taxon>
        <taxon>Neoptera</taxon>
        <taxon>Paraneoptera</taxon>
        <taxon>Hemiptera</taxon>
        <taxon>Sternorrhyncha</taxon>
        <taxon>Aphidomorpha</taxon>
        <taxon>Aphidoidea</taxon>
        <taxon>Aphididae</taxon>
        <taxon>Lachninae</taxon>
        <taxon>Cinara</taxon>
    </lineage>
</organism>
<dbReference type="OrthoDB" id="2506647at2759"/>
<keyword evidence="2" id="KW-0732">Signal</keyword>
<name>A0A5E4MV21_9HEMI</name>
<dbReference type="Pfam" id="PF01161">
    <property type="entry name" value="PBP"/>
    <property type="match status" value="1"/>
</dbReference>
<dbReference type="CDD" id="cd00866">
    <property type="entry name" value="PEBP_euk"/>
    <property type="match status" value="1"/>
</dbReference>